<dbReference type="EMBL" id="JAMKFB020000008">
    <property type="protein sequence ID" value="KAL0186428.1"/>
    <property type="molecule type" value="Genomic_DNA"/>
</dbReference>
<comment type="caution">
    <text evidence="2">The sequence shown here is derived from an EMBL/GenBank/DDBJ whole genome shotgun (WGS) entry which is preliminary data.</text>
</comment>
<reference evidence="2 3" key="1">
    <citation type="submission" date="2024-05" db="EMBL/GenBank/DDBJ databases">
        <title>Genome sequencing and assembly of Indian major carp, Cirrhinus mrigala (Hamilton, 1822).</title>
        <authorList>
            <person name="Mohindra V."/>
            <person name="Chowdhury L.M."/>
            <person name="Lal K."/>
            <person name="Jena J.K."/>
        </authorList>
    </citation>
    <scope>NUCLEOTIDE SEQUENCE [LARGE SCALE GENOMIC DNA]</scope>
    <source>
        <strain evidence="2">CM1030</strain>
        <tissue evidence="2">Blood</tissue>
    </source>
</reference>
<accession>A0ABD0QJM1</accession>
<feature type="non-terminal residue" evidence="2">
    <location>
        <position position="1"/>
    </location>
</feature>
<sequence>VNFSSLDVHLHTEALLNSINFLNNLLPPLKKEAQEEQPALPKEEEEEEEEEAKIEDSA</sequence>
<evidence type="ECO:0000256" key="1">
    <source>
        <dbReference type="SAM" id="MobiDB-lite"/>
    </source>
</evidence>
<proteinExistence type="predicted"/>
<evidence type="ECO:0000313" key="2">
    <source>
        <dbReference type="EMBL" id="KAL0186428.1"/>
    </source>
</evidence>
<protein>
    <submittedName>
        <fullName evidence="2">Uncharacterized protein</fullName>
    </submittedName>
</protein>
<gene>
    <name evidence="2" type="ORF">M9458_018098</name>
</gene>
<feature type="region of interest" description="Disordered" evidence="1">
    <location>
        <begin position="30"/>
        <end position="58"/>
    </location>
</feature>
<feature type="non-terminal residue" evidence="2">
    <location>
        <position position="58"/>
    </location>
</feature>
<name>A0ABD0QJM1_CIRMR</name>
<evidence type="ECO:0000313" key="3">
    <source>
        <dbReference type="Proteomes" id="UP001529510"/>
    </source>
</evidence>
<feature type="compositionally biased region" description="Acidic residues" evidence="1">
    <location>
        <begin position="43"/>
        <end position="58"/>
    </location>
</feature>
<dbReference type="AlphaFoldDB" id="A0ABD0QJM1"/>
<keyword evidence="3" id="KW-1185">Reference proteome</keyword>
<dbReference type="Proteomes" id="UP001529510">
    <property type="component" value="Unassembled WGS sequence"/>
</dbReference>
<organism evidence="2 3">
    <name type="scientific">Cirrhinus mrigala</name>
    <name type="common">Mrigala</name>
    <dbReference type="NCBI Taxonomy" id="683832"/>
    <lineage>
        <taxon>Eukaryota</taxon>
        <taxon>Metazoa</taxon>
        <taxon>Chordata</taxon>
        <taxon>Craniata</taxon>
        <taxon>Vertebrata</taxon>
        <taxon>Euteleostomi</taxon>
        <taxon>Actinopterygii</taxon>
        <taxon>Neopterygii</taxon>
        <taxon>Teleostei</taxon>
        <taxon>Ostariophysi</taxon>
        <taxon>Cypriniformes</taxon>
        <taxon>Cyprinidae</taxon>
        <taxon>Labeoninae</taxon>
        <taxon>Labeonini</taxon>
        <taxon>Cirrhinus</taxon>
    </lineage>
</organism>